<dbReference type="Gene3D" id="3.30.200.20">
    <property type="entry name" value="Phosphorylase Kinase, domain 1"/>
    <property type="match status" value="1"/>
</dbReference>
<accession>A0ABD6FGX1</accession>
<evidence type="ECO:0000313" key="10">
    <source>
        <dbReference type="EMBL" id="MFO7192349.1"/>
    </source>
</evidence>
<evidence type="ECO:0000256" key="5">
    <source>
        <dbReference type="ARBA" id="ARBA00022777"/>
    </source>
</evidence>
<evidence type="ECO:0000256" key="2">
    <source>
        <dbReference type="ARBA" id="ARBA00022527"/>
    </source>
</evidence>
<gene>
    <name evidence="10" type="ORF">DIU77_008920</name>
</gene>
<dbReference type="PANTHER" id="PTHR43289:SF6">
    <property type="entry name" value="SERINE_THREONINE-PROTEIN KINASE NEKL-3"/>
    <property type="match status" value="1"/>
</dbReference>
<dbReference type="InterPro" id="IPR017441">
    <property type="entry name" value="Protein_kinase_ATP_BS"/>
</dbReference>
<evidence type="ECO:0000313" key="11">
    <source>
        <dbReference type="Proteomes" id="UP000249324"/>
    </source>
</evidence>
<keyword evidence="3 10" id="KW-0808">Transferase</keyword>
<dbReference type="GO" id="GO:0004674">
    <property type="term" value="F:protein serine/threonine kinase activity"/>
    <property type="evidence" value="ECO:0007669"/>
    <property type="project" value="UniProtKB-KW"/>
</dbReference>
<evidence type="ECO:0000256" key="7">
    <source>
        <dbReference type="PROSITE-ProRule" id="PRU10141"/>
    </source>
</evidence>
<keyword evidence="5 10" id="KW-0418">Kinase</keyword>
<dbReference type="CDD" id="cd14014">
    <property type="entry name" value="STKc_PknB_like"/>
    <property type="match status" value="1"/>
</dbReference>
<name>A0ABD6FGX1_9PSEU</name>
<protein>
    <recommendedName>
        <fullName evidence="1">non-specific serine/threonine protein kinase</fullName>
        <ecNumber evidence="1">2.7.11.1</ecNumber>
    </recommendedName>
</protein>
<dbReference type="PANTHER" id="PTHR43289">
    <property type="entry name" value="MITOGEN-ACTIVATED PROTEIN KINASE KINASE KINASE 20-RELATED"/>
    <property type="match status" value="1"/>
</dbReference>
<dbReference type="GO" id="GO:0005524">
    <property type="term" value="F:ATP binding"/>
    <property type="evidence" value="ECO:0007669"/>
    <property type="project" value="UniProtKB-UniRule"/>
</dbReference>
<dbReference type="PROSITE" id="PS00108">
    <property type="entry name" value="PROTEIN_KINASE_ST"/>
    <property type="match status" value="1"/>
</dbReference>
<dbReference type="AlphaFoldDB" id="A0ABD6FGX1"/>
<dbReference type="PROSITE" id="PS00107">
    <property type="entry name" value="PROTEIN_KINASE_ATP"/>
    <property type="match status" value="1"/>
</dbReference>
<proteinExistence type="predicted"/>
<dbReference type="EMBL" id="QGUI02000091">
    <property type="protein sequence ID" value="MFO7192349.1"/>
    <property type="molecule type" value="Genomic_DNA"/>
</dbReference>
<evidence type="ECO:0000259" key="9">
    <source>
        <dbReference type="PROSITE" id="PS50011"/>
    </source>
</evidence>
<keyword evidence="6 7" id="KW-0067">ATP-binding</keyword>
<evidence type="ECO:0000256" key="1">
    <source>
        <dbReference type="ARBA" id="ARBA00012513"/>
    </source>
</evidence>
<keyword evidence="4 7" id="KW-0547">Nucleotide-binding</keyword>
<sequence>MPSEHDPETAERLVAGRYRLRSPLGHGAMGTVWAAFDEFLRRSVAVKEVRLPPGLPELEAEQLKERALREARAIAALTHPNVITLHDVIQQDGAPFVVMERFPGVSLAELLARHGPLTAGQAATVGDALAAALEAAHAAGITHRDVKPGNVLVSADGLVKLTDFGIARSVSELTMTASGIMLGSPAYMAPEVASGKRATPSADMWSLGATLFAAVEGRPPYDAEGDPLKTVDAVIHDEVPQPSPGPLAELISTLMTKDPDARPLPADVRRTLHDLRAEPGPLFPSALFDDLLPEDVGGKANEKAGGNASGNAGGNADENTGDDDAGSAVSVAGNDLEAREQSNGAGDPAPLADDPGPLPFAVTEAAEREAVEEMSTVLPQPRRRSRLATAGLGLTAVLLFVATLAGGFAASRVLAGEPVLPPPPRPTPERAQPPATATYAKAMPRTDNASMLVGEPPAQFTIDVPVDWTKFVTQQSLGHLPTSTLIEYVSPDGSKVLSVERFPEFFAEPLDGTFDEYVDAVVSMWPEGDVVVVQYETERTRGRLTYRTVDSGSTTDDAPDTRIARTTFVALNRLDSDLWVVSVTVPAEEERAGRVQLFERLAKTFAAQ</sequence>
<dbReference type="InterPro" id="IPR011009">
    <property type="entry name" value="Kinase-like_dom_sf"/>
</dbReference>
<evidence type="ECO:0000256" key="3">
    <source>
        <dbReference type="ARBA" id="ARBA00022679"/>
    </source>
</evidence>
<feature type="domain" description="Protein kinase" evidence="9">
    <location>
        <begin position="18"/>
        <end position="276"/>
    </location>
</feature>
<keyword evidence="2" id="KW-0723">Serine/threonine-protein kinase</keyword>
<evidence type="ECO:0000256" key="8">
    <source>
        <dbReference type="SAM" id="MobiDB-lite"/>
    </source>
</evidence>
<evidence type="ECO:0000256" key="6">
    <source>
        <dbReference type="ARBA" id="ARBA00022840"/>
    </source>
</evidence>
<dbReference type="InterPro" id="IPR008271">
    <property type="entry name" value="Ser/Thr_kinase_AS"/>
</dbReference>
<dbReference type="Gene3D" id="1.10.510.10">
    <property type="entry name" value="Transferase(Phosphotransferase) domain 1"/>
    <property type="match status" value="1"/>
</dbReference>
<feature type="compositionally biased region" description="Low complexity" evidence="8">
    <location>
        <begin position="344"/>
        <end position="359"/>
    </location>
</feature>
<comment type="caution">
    <text evidence="10">The sequence shown here is derived from an EMBL/GenBank/DDBJ whole genome shotgun (WGS) entry which is preliminary data.</text>
</comment>
<dbReference type="Proteomes" id="UP000249324">
    <property type="component" value="Unassembled WGS sequence"/>
</dbReference>
<dbReference type="SMART" id="SM00220">
    <property type="entry name" value="S_TKc"/>
    <property type="match status" value="1"/>
</dbReference>
<feature type="binding site" evidence="7">
    <location>
        <position position="47"/>
    </location>
    <ligand>
        <name>ATP</name>
        <dbReference type="ChEBI" id="CHEBI:30616"/>
    </ligand>
</feature>
<dbReference type="InterPro" id="IPR000719">
    <property type="entry name" value="Prot_kinase_dom"/>
</dbReference>
<dbReference type="Pfam" id="PF00069">
    <property type="entry name" value="Pkinase"/>
    <property type="match status" value="1"/>
</dbReference>
<reference evidence="10 11" key="1">
    <citation type="journal article" date="2021" name="BMC Genomics">
        <title>Genome-resolved metagenome and metatranscriptome analyses of thermophilic composting reveal key bacterial players and their metabolic interactions.</title>
        <authorList>
            <person name="Braga L.P.P."/>
            <person name="Pereira R.V."/>
            <person name="Martins L.F."/>
            <person name="Moura L.M.S."/>
            <person name="Sanchez F.B."/>
            <person name="Patane J.S.L."/>
            <person name="da Silva A.M."/>
            <person name="Setubal J.C."/>
        </authorList>
    </citation>
    <scope>NUCLEOTIDE SEQUENCE [LARGE SCALE GENOMIC DNA]</scope>
    <source>
        <strain evidence="10">ZC4RG45</strain>
    </source>
</reference>
<feature type="region of interest" description="Disordered" evidence="8">
    <location>
        <begin position="298"/>
        <end position="359"/>
    </location>
</feature>
<dbReference type="PROSITE" id="PS50011">
    <property type="entry name" value="PROTEIN_KINASE_DOM"/>
    <property type="match status" value="1"/>
</dbReference>
<organism evidence="10 11">
    <name type="scientific">Thermocrispum agreste</name>
    <dbReference type="NCBI Taxonomy" id="37925"/>
    <lineage>
        <taxon>Bacteria</taxon>
        <taxon>Bacillati</taxon>
        <taxon>Actinomycetota</taxon>
        <taxon>Actinomycetes</taxon>
        <taxon>Pseudonocardiales</taxon>
        <taxon>Pseudonocardiaceae</taxon>
        <taxon>Thermocrispum</taxon>
    </lineage>
</organism>
<dbReference type="SUPFAM" id="SSF56112">
    <property type="entry name" value="Protein kinase-like (PK-like)"/>
    <property type="match status" value="1"/>
</dbReference>
<dbReference type="EC" id="2.7.11.1" evidence="1"/>
<evidence type="ECO:0000256" key="4">
    <source>
        <dbReference type="ARBA" id="ARBA00022741"/>
    </source>
</evidence>